<dbReference type="InterPro" id="IPR036380">
    <property type="entry name" value="Isochorismatase-like_sf"/>
</dbReference>
<dbReference type="PANTHER" id="PTHR43540">
    <property type="entry name" value="PEROXYUREIDOACRYLATE/UREIDOACRYLATE AMIDOHYDROLASE-RELATED"/>
    <property type="match status" value="1"/>
</dbReference>
<proteinExistence type="predicted"/>
<dbReference type="AlphaFoldDB" id="A0A1F5RHA5"/>
<dbReference type="SUPFAM" id="SSF52499">
    <property type="entry name" value="Isochorismatase-like hydrolases"/>
    <property type="match status" value="1"/>
</dbReference>
<feature type="domain" description="Isochorismatase-like" evidence="2">
    <location>
        <begin position="5"/>
        <end position="171"/>
    </location>
</feature>
<dbReference type="Proteomes" id="UP000177230">
    <property type="component" value="Unassembled WGS sequence"/>
</dbReference>
<evidence type="ECO:0000256" key="1">
    <source>
        <dbReference type="ARBA" id="ARBA00022801"/>
    </source>
</evidence>
<protein>
    <recommendedName>
        <fullName evidence="2">Isochorismatase-like domain-containing protein</fullName>
    </recommendedName>
</protein>
<reference evidence="3 4" key="1">
    <citation type="journal article" date="2016" name="Nat. Commun.">
        <title>Thousands of microbial genomes shed light on interconnected biogeochemical processes in an aquifer system.</title>
        <authorList>
            <person name="Anantharaman K."/>
            <person name="Brown C.T."/>
            <person name="Hug L.A."/>
            <person name="Sharon I."/>
            <person name="Castelle C.J."/>
            <person name="Probst A.J."/>
            <person name="Thomas B.C."/>
            <person name="Singh A."/>
            <person name="Wilkins M.J."/>
            <person name="Karaoz U."/>
            <person name="Brodie E.L."/>
            <person name="Williams K.H."/>
            <person name="Hubbard S.S."/>
            <person name="Banfield J.F."/>
        </authorList>
    </citation>
    <scope>NUCLEOTIDE SEQUENCE [LARGE SCALE GENOMIC DNA]</scope>
</reference>
<dbReference type="Gene3D" id="3.40.50.850">
    <property type="entry name" value="Isochorismatase-like"/>
    <property type="match status" value="1"/>
</dbReference>
<sequence>MNKYALLVIDCQNYFFDKTSPAYLPDSKKILPKINLLIETARKNKWPVIYTSHTAPIKPGNLMAERWEHLPSGWESEYFDRIDVVPGAVKIRKEHFSAFFRTKLDALLKKEKITHLVICGVMTHLCVDTTVRHGFMLGYRATIITDACCSKSKEYHRAALLALKHGFCRTCNFQEFRKSLEKKECHSRGVGNP</sequence>
<dbReference type="InterPro" id="IPR050272">
    <property type="entry name" value="Isochorismatase-like_hydrls"/>
</dbReference>
<dbReference type="GO" id="GO:0016787">
    <property type="term" value="F:hydrolase activity"/>
    <property type="evidence" value="ECO:0007669"/>
    <property type="project" value="UniProtKB-KW"/>
</dbReference>
<dbReference type="EMBL" id="MFFM01000012">
    <property type="protein sequence ID" value="OGF13789.1"/>
    <property type="molecule type" value="Genomic_DNA"/>
</dbReference>
<dbReference type="CDD" id="cd00431">
    <property type="entry name" value="cysteine_hydrolases"/>
    <property type="match status" value="1"/>
</dbReference>
<dbReference type="Pfam" id="PF00857">
    <property type="entry name" value="Isochorismatase"/>
    <property type="match status" value="1"/>
</dbReference>
<evidence type="ECO:0000313" key="4">
    <source>
        <dbReference type="Proteomes" id="UP000177230"/>
    </source>
</evidence>
<evidence type="ECO:0000313" key="3">
    <source>
        <dbReference type="EMBL" id="OGF13789.1"/>
    </source>
</evidence>
<name>A0A1F5RHA5_9BACT</name>
<accession>A0A1F5RHA5</accession>
<keyword evidence="1" id="KW-0378">Hydrolase</keyword>
<organism evidence="3 4">
    <name type="scientific">Candidatus Edwardsbacteria bacterium GWF2_54_11</name>
    <dbReference type="NCBI Taxonomy" id="1817851"/>
    <lineage>
        <taxon>Bacteria</taxon>
        <taxon>Candidatus Edwardsiibacteriota</taxon>
    </lineage>
</organism>
<dbReference type="PANTHER" id="PTHR43540:SF6">
    <property type="entry name" value="ISOCHORISMATASE-LIKE DOMAIN-CONTAINING PROTEIN"/>
    <property type="match status" value="1"/>
</dbReference>
<comment type="caution">
    <text evidence="3">The sequence shown here is derived from an EMBL/GenBank/DDBJ whole genome shotgun (WGS) entry which is preliminary data.</text>
</comment>
<evidence type="ECO:0000259" key="2">
    <source>
        <dbReference type="Pfam" id="PF00857"/>
    </source>
</evidence>
<gene>
    <name evidence="3" type="ORF">A2024_06520</name>
</gene>
<dbReference type="InterPro" id="IPR000868">
    <property type="entry name" value="Isochorismatase-like_dom"/>
</dbReference>